<feature type="compositionally biased region" description="Acidic residues" evidence="8">
    <location>
        <begin position="346"/>
        <end position="358"/>
    </location>
</feature>
<evidence type="ECO:0000256" key="3">
    <source>
        <dbReference type="ARBA" id="ARBA00022737"/>
    </source>
</evidence>
<dbReference type="EMBL" id="JAXCGZ010019148">
    <property type="protein sequence ID" value="KAK7066533.1"/>
    <property type="molecule type" value="Genomic_DNA"/>
</dbReference>
<feature type="compositionally biased region" description="Polar residues" evidence="8">
    <location>
        <begin position="51"/>
        <end position="63"/>
    </location>
</feature>
<protein>
    <recommendedName>
        <fullName evidence="9">C2H2-type domain-containing protein</fullName>
    </recommendedName>
</protein>
<feature type="region of interest" description="Disordered" evidence="8">
    <location>
        <begin position="1678"/>
        <end position="1699"/>
    </location>
</feature>
<dbReference type="Proteomes" id="UP001381693">
    <property type="component" value="Unassembled WGS sequence"/>
</dbReference>
<evidence type="ECO:0000313" key="11">
    <source>
        <dbReference type="Proteomes" id="UP001381693"/>
    </source>
</evidence>
<keyword evidence="6" id="KW-0539">Nucleus</keyword>
<keyword evidence="11" id="KW-1185">Reference proteome</keyword>
<feature type="region of interest" description="Disordered" evidence="8">
    <location>
        <begin position="248"/>
        <end position="283"/>
    </location>
</feature>
<dbReference type="PROSITE" id="PS00028">
    <property type="entry name" value="ZINC_FINGER_C2H2_1"/>
    <property type="match status" value="4"/>
</dbReference>
<feature type="domain" description="C2H2-type" evidence="9">
    <location>
        <begin position="940"/>
        <end position="970"/>
    </location>
</feature>
<dbReference type="InterPro" id="IPR003604">
    <property type="entry name" value="Matrin/U1-like-C_Znf_C2H2"/>
</dbReference>
<accession>A0AAN8ZWP1</accession>
<feature type="compositionally biased region" description="Basic and acidic residues" evidence="8">
    <location>
        <begin position="257"/>
        <end position="283"/>
    </location>
</feature>
<dbReference type="InterPro" id="IPR036236">
    <property type="entry name" value="Znf_C2H2_sf"/>
</dbReference>
<dbReference type="PANTHER" id="PTHR24376">
    <property type="entry name" value="ZINC FINGER PROTEIN"/>
    <property type="match status" value="1"/>
</dbReference>
<dbReference type="GO" id="GO:0005634">
    <property type="term" value="C:nucleus"/>
    <property type="evidence" value="ECO:0007669"/>
    <property type="project" value="UniProtKB-SubCell"/>
</dbReference>
<comment type="caution">
    <text evidence="10">The sequence shown here is derived from an EMBL/GenBank/DDBJ whole genome shotgun (WGS) entry which is preliminary data.</text>
</comment>
<evidence type="ECO:0000256" key="4">
    <source>
        <dbReference type="ARBA" id="ARBA00022771"/>
    </source>
</evidence>
<feature type="compositionally biased region" description="Acidic residues" evidence="8">
    <location>
        <begin position="393"/>
        <end position="407"/>
    </location>
</feature>
<sequence length="1699" mass="191083">MAYRTRATVIGLSNYITHRKSGCGNARRVKVIKGPSHETTKISPNFKPNEISESSRNQRQNSDFPRDSLDVHIASTEAEPASHRTNSQIVTDNGIKNQIQSYSVTEQPGEETLPKGRETPMIHGYSMLDGYVSSSAQIPKVSPVLCDPSKSKLQESHSLLRRQNPSQTPFTGYGDPLLPNNNEGVALFRPFDSFSEHPKVPHDGSTEPQSESMTLFKVSASYELESQSFDSRYNEFYSIQSTSQESILNSESNVENAKPKEEHAGNRIQDHIHDQDAKKTVVDSCERNSVSVAEGQMAFRVPDMKYEGQMSPGFSSEKSELRQDDFLSSLDLRSSIKTPMKRQHEDDDDDFEDEDDDGSTPPHHHTGGKWRPGSRPPPTVGGKWRPATPKTELEEEVEEADEEDDTDIPLPPTYTKGKWLPGKKITNMIKVGNSIEYHCSCCSRTLKGKENYERHLKSRRHILNESASYDKKITKANRDPSLDLMTGRPARSKKLEAKNFLKCTIARMKRRKIVVEETLSEPCKRTCSSGSPQKKKALLGNTLADIKLEAKQEPVLDEEDEIAVKPAAVIPKLLCPICKLSFGVTYAPLHFASLAHIHHELEYRTNRSAEVDLAFTKLVLQNFKSIIKSSPFCCFACKFYCNTHKDFLNHIKSHADDMESDEVKTIYSCSACCDDDSMSLSETVHHFQTPYHIDNALDFILQARQIVITSRSVIMCPLDKCIFKYRREYLSHRRVHHQDSDFQLCDQRILQCSQCNFKALRERQMRVHIKNNHQSGKKYDKYHCFVCGLEFPTHRQAEIHRRSAEHKTTIGRQRGLSVARTCNLCYVETKDLPSLRQHLAQEHQKDCTPCHLCGIILPHRSDLAHHQNTCSGVPAKALGLHSCDMCDFRNDLLAHVFLHITMAHGQREDDGRYPCHICKTKLRISSVKGHMLSHTSEWPHSCHICSRKFPQLVWLERHLAFVHTHTPNQERNTQSLCELCGKTLSARNNLYRHKQEASCHVYVGDQSINSADSQTQKYEENNIYMAGSEYGSLQDGVSHTVCSQCDSHAACPGDSSCNIGTCPTHHPAPGDLTSSSVIGSSVSHSSSKCALASHRRSKTQKDSPAPPKSYLCDVCGAHCETLSLLKKHRREHKKDDGNQYECPHCPYSTAHLPHLHRHLRLHTGSTPFCCPYCSYVCNNQENLRKHMLKTKRHPGRSMYECQLCASQESSSITLSSSVQNENTDITSEKVENPCGENNQVSKIKESENAELRTDYSLVEEECIIFKSNYASALHAHLLQKHAHCFETKEDIRNHIRSYYRAEQDSTVTSSPLPFQPKKRQKSKRPSLFNIKNEIVDDPSISEEGVKVDEDVLTQIKRSLDIEEYTENNIDSELVIQTSSGVEENLQNFPCSDVSGQLLQENVADSKQESSNSDELKVIKGPRSYLRTASKPSILRSSQAEPGSQQPVKILIQHLPDSGPSEGEEEGMRQVILILPEKVGGEPGDVAALLPSLGLAASPADCVSIVTVQPKDDHANQQLRILTEHQDLTTVTHRLQPQITSNHSEETVVVQAEHVLPLESPVIAGTSYNEQVLNHPSSVALCSQSNEQQQVIHLQHDISNPLQVVAEAAEVLTQSRYVTHQIHENQHTTAEIVVQSQEIQESQYMQEAAYEPQVRIQVGTTSAQTSESCTILNEEIASTEYVNSHTEDPREQSSQNSDKA</sequence>
<evidence type="ECO:0000256" key="5">
    <source>
        <dbReference type="ARBA" id="ARBA00022833"/>
    </source>
</evidence>
<evidence type="ECO:0000256" key="8">
    <source>
        <dbReference type="SAM" id="MobiDB-lite"/>
    </source>
</evidence>
<proteinExistence type="predicted"/>
<evidence type="ECO:0000256" key="7">
    <source>
        <dbReference type="PROSITE-ProRule" id="PRU00042"/>
    </source>
</evidence>
<dbReference type="Gene3D" id="3.30.160.60">
    <property type="entry name" value="Classic Zinc Finger"/>
    <property type="match status" value="3"/>
</dbReference>
<feature type="region of interest" description="Disordered" evidence="8">
    <location>
        <begin position="34"/>
        <end position="66"/>
    </location>
</feature>
<dbReference type="GO" id="GO:0000978">
    <property type="term" value="F:RNA polymerase II cis-regulatory region sequence-specific DNA binding"/>
    <property type="evidence" value="ECO:0007669"/>
    <property type="project" value="TreeGrafter"/>
</dbReference>
<evidence type="ECO:0000259" key="9">
    <source>
        <dbReference type="PROSITE" id="PS50157"/>
    </source>
</evidence>
<keyword evidence="2" id="KW-0479">Metal-binding</keyword>
<keyword evidence="3" id="KW-0677">Repeat</keyword>
<feature type="non-terminal residue" evidence="10">
    <location>
        <position position="1699"/>
    </location>
</feature>
<dbReference type="PROSITE" id="PS50157">
    <property type="entry name" value="ZINC_FINGER_C2H2_2"/>
    <property type="match status" value="4"/>
</dbReference>
<feature type="domain" description="C2H2-type" evidence="9">
    <location>
        <begin position="1110"/>
        <end position="1137"/>
    </location>
</feature>
<feature type="domain" description="C2H2-type" evidence="9">
    <location>
        <begin position="1140"/>
        <end position="1167"/>
    </location>
</feature>
<gene>
    <name evidence="10" type="ORF">SK128_008790</name>
</gene>
<keyword evidence="4 7" id="KW-0863">Zinc-finger</keyword>
<dbReference type="InterPro" id="IPR013087">
    <property type="entry name" value="Znf_C2H2_type"/>
</dbReference>
<feature type="region of interest" description="Disordered" evidence="8">
    <location>
        <begin position="332"/>
        <end position="415"/>
    </location>
</feature>
<dbReference type="SUPFAM" id="SSF57667">
    <property type="entry name" value="beta-beta-alpha zinc fingers"/>
    <property type="match status" value="2"/>
</dbReference>
<feature type="region of interest" description="Disordered" evidence="8">
    <location>
        <begin position="1215"/>
        <end position="1236"/>
    </location>
</feature>
<name>A0AAN8ZWP1_HALRR</name>
<dbReference type="GO" id="GO:0001228">
    <property type="term" value="F:DNA-binding transcription activator activity, RNA polymerase II-specific"/>
    <property type="evidence" value="ECO:0007669"/>
    <property type="project" value="TreeGrafter"/>
</dbReference>
<organism evidence="10 11">
    <name type="scientific">Halocaridina rubra</name>
    <name type="common">Hawaiian red shrimp</name>
    <dbReference type="NCBI Taxonomy" id="373956"/>
    <lineage>
        <taxon>Eukaryota</taxon>
        <taxon>Metazoa</taxon>
        <taxon>Ecdysozoa</taxon>
        <taxon>Arthropoda</taxon>
        <taxon>Crustacea</taxon>
        <taxon>Multicrustacea</taxon>
        <taxon>Malacostraca</taxon>
        <taxon>Eumalacostraca</taxon>
        <taxon>Eucarida</taxon>
        <taxon>Decapoda</taxon>
        <taxon>Pleocyemata</taxon>
        <taxon>Caridea</taxon>
        <taxon>Atyoidea</taxon>
        <taxon>Atyidae</taxon>
        <taxon>Halocaridina</taxon>
    </lineage>
</organism>
<evidence type="ECO:0000256" key="2">
    <source>
        <dbReference type="ARBA" id="ARBA00022723"/>
    </source>
</evidence>
<dbReference type="SMART" id="SM00355">
    <property type="entry name" value="ZnF_C2H2"/>
    <property type="match status" value="14"/>
</dbReference>
<reference evidence="10 11" key="1">
    <citation type="submission" date="2023-11" db="EMBL/GenBank/DDBJ databases">
        <title>Halocaridina rubra genome assembly.</title>
        <authorList>
            <person name="Smith C."/>
        </authorList>
    </citation>
    <scope>NUCLEOTIDE SEQUENCE [LARGE SCALE GENOMIC DNA]</scope>
    <source>
        <strain evidence="10">EP-1</strain>
        <tissue evidence="10">Whole</tissue>
    </source>
</reference>
<feature type="domain" description="C2H2-type" evidence="9">
    <location>
        <begin position="975"/>
        <end position="1007"/>
    </location>
</feature>
<feature type="region of interest" description="Disordered" evidence="8">
    <location>
        <begin position="1305"/>
        <end position="1324"/>
    </location>
</feature>
<dbReference type="GO" id="GO:0008270">
    <property type="term" value="F:zinc ion binding"/>
    <property type="evidence" value="ECO:0007669"/>
    <property type="project" value="UniProtKB-KW"/>
</dbReference>
<keyword evidence="5" id="KW-0862">Zinc</keyword>
<dbReference type="PANTHER" id="PTHR24376:SF235">
    <property type="entry name" value="C2H2-TYPE DOMAIN-CONTAINING PROTEIN"/>
    <property type="match status" value="1"/>
</dbReference>
<evidence type="ECO:0000256" key="1">
    <source>
        <dbReference type="ARBA" id="ARBA00004123"/>
    </source>
</evidence>
<dbReference type="SMART" id="SM00451">
    <property type="entry name" value="ZnF_U1"/>
    <property type="match status" value="3"/>
</dbReference>
<evidence type="ECO:0000313" key="10">
    <source>
        <dbReference type="EMBL" id="KAK7066533.1"/>
    </source>
</evidence>
<evidence type="ECO:0000256" key="6">
    <source>
        <dbReference type="ARBA" id="ARBA00023242"/>
    </source>
</evidence>
<comment type="subcellular location">
    <subcellularLocation>
        <location evidence="1">Nucleus</location>
    </subcellularLocation>
</comment>